<dbReference type="InterPro" id="IPR007165">
    <property type="entry name" value="Phage_holin_4_2"/>
</dbReference>
<name>F2UYG4_ACTVI</name>
<organism evidence="2 3">
    <name type="scientific">Actinomyces viscosus C505</name>
    <dbReference type="NCBI Taxonomy" id="562973"/>
    <lineage>
        <taxon>Bacteria</taxon>
        <taxon>Bacillati</taxon>
        <taxon>Actinomycetota</taxon>
        <taxon>Actinomycetes</taxon>
        <taxon>Actinomycetales</taxon>
        <taxon>Actinomycetaceae</taxon>
        <taxon>Actinomyces</taxon>
    </lineage>
</organism>
<keyword evidence="1" id="KW-1133">Transmembrane helix</keyword>
<dbReference type="PANTHER" id="PTHR37309">
    <property type="entry name" value="SLR0284 PROTEIN"/>
    <property type="match status" value="1"/>
</dbReference>
<reference evidence="2 3" key="2">
    <citation type="submission" date="2011-10" db="EMBL/GenBank/DDBJ databases">
        <title>The Genome Sequence of Actinomyces viscosus C505.</title>
        <authorList>
            <consortium name="The Broad Institute Genome Sequencing Platform"/>
            <consortium name="The Broad Institute Genome Sequencing Center for Infectious Disease"/>
            <person name="Earl A."/>
            <person name="Ward D."/>
            <person name="Feldgarden M."/>
            <person name="Gevers D."/>
            <person name="Sibley C.D."/>
            <person name="Field T.R."/>
            <person name="Grinwis M."/>
            <person name="Eshaghurshan C.S."/>
            <person name="Surette M.G."/>
            <person name="Young S.K."/>
            <person name="Zeng Q."/>
            <person name="Gargeya S."/>
            <person name="Fitzgerald M."/>
            <person name="Haas B."/>
            <person name="Abouelleil A."/>
            <person name="Alvarado L."/>
            <person name="Arachchi H.M."/>
            <person name="Berlin A."/>
            <person name="Brown A."/>
            <person name="Chapman S.B."/>
            <person name="Chen Z."/>
            <person name="Dunbar C."/>
            <person name="Freedman E."/>
            <person name="Gearin G."/>
            <person name="Goldberg J."/>
            <person name="Griggs A."/>
            <person name="Gujja S."/>
            <person name="Heiman D."/>
            <person name="Howarth C."/>
            <person name="Larson L."/>
            <person name="Lui A."/>
            <person name="MacDonald P.J.P."/>
            <person name="Montmayeur A."/>
            <person name="Murphy C."/>
            <person name="Neiman D."/>
            <person name="Pearson M."/>
            <person name="Priest M."/>
            <person name="Roberts A."/>
            <person name="Saif S."/>
            <person name="Shea T."/>
            <person name="Shenoy N."/>
            <person name="Sisk P."/>
            <person name="Stolte C."/>
            <person name="Sykes S."/>
            <person name="Wortman J."/>
            <person name="Nusbaum C."/>
            <person name="Birren B."/>
        </authorList>
    </citation>
    <scope>NUCLEOTIDE SEQUENCE [LARGE SCALE GENOMIC DNA]</scope>
    <source>
        <strain evidence="2 3">C505</strain>
    </source>
</reference>
<dbReference type="EMBL" id="ACRE02000065">
    <property type="protein sequence ID" value="EGE38265.1"/>
    <property type="molecule type" value="Genomic_DNA"/>
</dbReference>
<accession>F2UYG4</accession>
<keyword evidence="1" id="KW-0812">Transmembrane</keyword>
<evidence type="ECO:0000313" key="2">
    <source>
        <dbReference type="EMBL" id="EGE38265.1"/>
    </source>
</evidence>
<dbReference type="PANTHER" id="PTHR37309:SF1">
    <property type="entry name" value="SLR0284 PROTEIN"/>
    <property type="match status" value="1"/>
</dbReference>
<evidence type="ECO:0000313" key="3">
    <source>
        <dbReference type="Proteomes" id="UP000004668"/>
    </source>
</evidence>
<sequence length="181" mass="18500">MRTVVEGALSEPAAGDAGLGPPGTGVAAGFIPPSWHRHRLPGHNGPMEIVARTIGNAAGLWLATRLLSGLSVPEGVGTSHMWLNLLVLGLVLALVNSLIKPVAKFLTFPLYIITFGLFALVVNGAMLSLTGWLTDHIAALGAGGSVPLGLEVASFGSAVAGSIIVSVISSIIAAMLVRHED</sequence>
<feature type="transmembrane region" description="Helical" evidence="1">
    <location>
        <begin position="153"/>
        <end position="177"/>
    </location>
</feature>
<evidence type="ECO:0008006" key="4">
    <source>
        <dbReference type="Google" id="ProtNLM"/>
    </source>
</evidence>
<dbReference type="HOGENOM" id="CLU_120441_0_2_11"/>
<feature type="transmembrane region" description="Helical" evidence="1">
    <location>
        <begin position="111"/>
        <end position="133"/>
    </location>
</feature>
<keyword evidence="1" id="KW-0472">Membrane</keyword>
<feature type="transmembrane region" description="Helical" evidence="1">
    <location>
        <begin position="81"/>
        <end position="99"/>
    </location>
</feature>
<gene>
    <name evidence="2" type="ORF">HMPREF0059_01119</name>
</gene>
<comment type="caution">
    <text evidence="2">The sequence shown here is derived from an EMBL/GenBank/DDBJ whole genome shotgun (WGS) entry which is preliminary data.</text>
</comment>
<protein>
    <recommendedName>
        <fullName evidence="4">Phage holin family protein</fullName>
    </recommendedName>
</protein>
<dbReference type="Pfam" id="PF04020">
    <property type="entry name" value="Phage_holin_4_2"/>
    <property type="match status" value="1"/>
</dbReference>
<dbReference type="AlphaFoldDB" id="F2UYG4"/>
<dbReference type="Proteomes" id="UP000004668">
    <property type="component" value="Unassembled WGS sequence"/>
</dbReference>
<dbReference type="eggNOG" id="COG1950">
    <property type="taxonomic scope" value="Bacteria"/>
</dbReference>
<proteinExistence type="predicted"/>
<evidence type="ECO:0000256" key="1">
    <source>
        <dbReference type="SAM" id="Phobius"/>
    </source>
</evidence>
<reference evidence="3" key="1">
    <citation type="submission" date="2010-02" db="EMBL/GenBank/DDBJ databases">
        <title>The Genome Sequence of Prevotella oris strain C735.</title>
        <authorList>
            <consortium name="The Broad Institute Genome Sequencing Platform"/>
            <person name="Ward D."/>
            <person name="Feldgarden M."/>
            <person name="Earl A."/>
            <person name="Young S.K."/>
            <person name="Zeng Q."/>
            <person name="Koehrsen M."/>
            <person name="Alvarado L."/>
            <person name="Berlin A."/>
            <person name="Bochicchio J."/>
            <person name="Borenstein D."/>
            <person name="Chapman S.B."/>
            <person name="Chen Z."/>
            <person name="Engels R."/>
            <person name="Freedman E."/>
            <person name="Gellesch M."/>
            <person name="Goldberg J."/>
            <person name="Griggs A."/>
            <person name="Gujja S."/>
            <person name="Heilman E."/>
            <person name="Heiman D."/>
            <person name="Hepburn T."/>
            <person name="Howarth C."/>
            <person name="Jen D."/>
            <person name="Larson L."/>
            <person name="Mehta T."/>
            <person name="Park D."/>
            <person name="Pearson M."/>
            <person name="Roberts A."/>
            <person name="Saif S."/>
            <person name="Shea T."/>
            <person name="Shenoy N."/>
            <person name="Sisk P."/>
            <person name="Stolte C."/>
            <person name="Sykes S."/>
            <person name="Thomson T."/>
            <person name="Walk T."/>
            <person name="White J."/>
            <person name="Yandava C."/>
            <person name="Sibley C.D."/>
            <person name="Field T.R."/>
            <person name="Grinwis M."/>
            <person name="Eshaghurshan C.S."/>
            <person name="Surette M.G."/>
            <person name="Haas B."/>
            <person name="Nusbaum C."/>
            <person name="Birren B."/>
        </authorList>
    </citation>
    <scope>NUCLEOTIDE SEQUENCE [LARGE SCALE GENOMIC DNA]</scope>
    <source>
        <strain evidence="3">C505</strain>
    </source>
</reference>